<evidence type="ECO:0000256" key="1">
    <source>
        <dbReference type="SAM" id="Phobius"/>
    </source>
</evidence>
<keyword evidence="1" id="KW-1133">Transmembrane helix</keyword>
<dbReference type="STRING" id="67801.A0A1B0B5C5"/>
<proteinExistence type="predicted"/>
<dbReference type="Proteomes" id="UP000092460">
    <property type="component" value="Unassembled WGS sequence"/>
</dbReference>
<keyword evidence="1" id="KW-0812">Transmembrane</keyword>
<dbReference type="EnsemblMetazoa" id="GPPI019411-RA">
    <property type="protein sequence ID" value="GPPI019411-PA"/>
    <property type="gene ID" value="GPPI019411"/>
</dbReference>
<reference evidence="3" key="1">
    <citation type="submission" date="2015-01" db="EMBL/GenBank/DDBJ databases">
        <authorList>
            <person name="Aksoy S."/>
            <person name="Warren W."/>
            <person name="Wilson R.K."/>
        </authorList>
    </citation>
    <scope>NUCLEOTIDE SEQUENCE [LARGE SCALE GENOMIC DNA]</scope>
    <source>
        <strain evidence="3">IAEA</strain>
    </source>
</reference>
<protein>
    <submittedName>
        <fullName evidence="2">Uncharacterized protein</fullName>
    </submittedName>
</protein>
<reference evidence="2" key="2">
    <citation type="submission" date="2020-05" db="UniProtKB">
        <authorList>
            <consortium name="EnsemblMetazoa"/>
        </authorList>
    </citation>
    <scope>IDENTIFICATION</scope>
    <source>
        <strain evidence="2">IAEA</strain>
    </source>
</reference>
<sequence>MGARLDTQINGSDDESLNNEHDIALVINIPERSRYQIETRDNKYEALTTGEPGHCKCVTINKKRARRVAIAALNFVSFAILTGMIPSNIIGYVHFYNRNSNHIRCLNYVNKLYLTIKEHLEGIREKDLSYNEESCKCTMSVPPDSGVHLCCLCDYLERRVVSERLPNIKIDVLNKYCERRCDVLLRHLHEGYETDSCGYAESGSTVKRIIFIFAFLICISVLK</sequence>
<organism evidence="2 3">
    <name type="scientific">Glossina palpalis gambiensis</name>
    <dbReference type="NCBI Taxonomy" id="67801"/>
    <lineage>
        <taxon>Eukaryota</taxon>
        <taxon>Metazoa</taxon>
        <taxon>Ecdysozoa</taxon>
        <taxon>Arthropoda</taxon>
        <taxon>Hexapoda</taxon>
        <taxon>Insecta</taxon>
        <taxon>Pterygota</taxon>
        <taxon>Neoptera</taxon>
        <taxon>Endopterygota</taxon>
        <taxon>Diptera</taxon>
        <taxon>Brachycera</taxon>
        <taxon>Muscomorpha</taxon>
        <taxon>Hippoboscoidea</taxon>
        <taxon>Glossinidae</taxon>
        <taxon>Glossina</taxon>
    </lineage>
</organism>
<keyword evidence="3" id="KW-1185">Reference proteome</keyword>
<dbReference type="VEuPathDB" id="VectorBase:GPPI019411"/>
<evidence type="ECO:0000313" key="2">
    <source>
        <dbReference type="EnsemblMetazoa" id="GPPI019411-PA"/>
    </source>
</evidence>
<feature type="transmembrane region" description="Helical" evidence="1">
    <location>
        <begin position="68"/>
        <end position="90"/>
    </location>
</feature>
<dbReference type="EMBL" id="JXJN01008672">
    <property type="status" value="NOT_ANNOTATED_CDS"/>
    <property type="molecule type" value="Genomic_DNA"/>
</dbReference>
<dbReference type="AlphaFoldDB" id="A0A1B0B5C5"/>
<keyword evidence="1" id="KW-0472">Membrane</keyword>
<accession>A0A1B0B5C5</accession>
<name>A0A1B0B5C5_9MUSC</name>
<evidence type="ECO:0000313" key="3">
    <source>
        <dbReference type="Proteomes" id="UP000092460"/>
    </source>
</evidence>